<dbReference type="PANTHER" id="PTHR43877">
    <property type="entry name" value="AMINOALKYLPHOSPHONATE N-ACETYLTRANSFERASE-RELATED-RELATED"/>
    <property type="match status" value="1"/>
</dbReference>
<proteinExistence type="predicted"/>
<dbReference type="Proteomes" id="UP000008392">
    <property type="component" value="Chromosome"/>
</dbReference>
<dbReference type="SUPFAM" id="SSF55729">
    <property type="entry name" value="Acyl-CoA N-acyltransferases (Nat)"/>
    <property type="match status" value="1"/>
</dbReference>
<evidence type="ECO:0000256" key="2">
    <source>
        <dbReference type="ARBA" id="ARBA00023315"/>
    </source>
</evidence>
<dbReference type="KEGG" id="cfu:CFU_4159"/>
<protein>
    <submittedName>
        <fullName evidence="4">GCN5-like N-acetyltransferase</fullName>
        <ecNumber evidence="4">2.3.1.-</ecNumber>
    </submittedName>
</protein>
<keyword evidence="5" id="KW-1185">Reference proteome</keyword>
<dbReference type="CDD" id="cd04301">
    <property type="entry name" value="NAT_SF"/>
    <property type="match status" value="1"/>
</dbReference>
<dbReference type="InterPro" id="IPR016181">
    <property type="entry name" value="Acyl_CoA_acyltransferase"/>
</dbReference>
<reference evidence="4 5" key="5">
    <citation type="journal article" date="2011" name="ISME J.">
        <title>Dual transcriptional profiling of a bacterial/fungal confrontation: Collimonas fungivorans versus Aspergillus niger.</title>
        <authorList>
            <person name="Mela F."/>
            <person name="Fritsche K."/>
            <person name="de Boer W."/>
            <person name="van Veen J.A."/>
            <person name="de Graaff L.H."/>
            <person name="van den Berg M."/>
            <person name="Leveau J.H."/>
        </authorList>
    </citation>
    <scope>NUCLEOTIDE SEQUENCE [LARGE SCALE GENOMIC DNA]</scope>
    <source>
        <strain evidence="4 5">Ter331</strain>
    </source>
</reference>
<dbReference type="GO" id="GO:0016747">
    <property type="term" value="F:acyltransferase activity, transferring groups other than amino-acyl groups"/>
    <property type="evidence" value="ECO:0007669"/>
    <property type="project" value="InterPro"/>
</dbReference>
<evidence type="ECO:0000256" key="1">
    <source>
        <dbReference type="ARBA" id="ARBA00022679"/>
    </source>
</evidence>
<feature type="domain" description="N-acetyltransferase" evidence="3">
    <location>
        <begin position="62"/>
        <end position="211"/>
    </location>
</feature>
<sequence>MAVRRDVRCNPRHALGFCFFAAAVSGDFSLDPTITPQRLTACTVEDVKANQFDQVVGPLTDILMACVEQGASIGFLETPNAEDAFSFWYGVSGSLVSGGRRLLVARFGGQIVGTVQLVLAAPANGRHRAEISKLLVHPDVRRKGVARVLMQQSEAIARADGRSLLFLETRTGDAAESLCNTLGFELAGIVPAYARSTTGKLSDSSFMYKRI</sequence>
<evidence type="ECO:0000313" key="4">
    <source>
        <dbReference type="EMBL" id="AEK63981.1"/>
    </source>
</evidence>
<dbReference type="Gene3D" id="3.40.630.30">
    <property type="match status" value="1"/>
</dbReference>
<organism evidence="4 5">
    <name type="scientific">Collimonas fungivorans (strain Ter331)</name>
    <dbReference type="NCBI Taxonomy" id="1005048"/>
    <lineage>
        <taxon>Bacteria</taxon>
        <taxon>Pseudomonadati</taxon>
        <taxon>Pseudomonadota</taxon>
        <taxon>Betaproteobacteria</taxon>
        <taxon>Burkholderiales</taxon>
        <taxon>Oxalobacteraceae</taxon>
        <taxon>Collimonas</taxon>
    </lineage>
</organism>
<accession>G0AFH3</accession>
<evidence type="ECO:0000313" key="5">
    <source>
        <dbReference type="Proteomes" id="UP000008392"/>
    </source>
</evidence>
<keyword evidence="1 4" id="KW-0808">Transferase</keyword>
<reference evidence="4 5" key="3">
    <citation type="journal article" date="2008" name="FEMS Microbiol. Ecol.">
        <title>Identification and characterization of genes underlying chitinolysis in Collimonas fungivorans Ter331.</title>
        <authorList>
            <person name="Fritsche K."/>
            <person name="de Boer W."/>
            <person name="Gerards S."/>
            <person name="van den Berg M."/>
            <person name="van Veen J.A."/>
            <person name="Leveau J.H."/>
        </authorList>
    </citation>
    <scope>NUCLEOTIDE SEQUENCE [LARGE SCALE GENOMIC DNA]</scope>
    <source>
        <strain evidence="4 5">Ter331</strain>
    </source>
</reference>
<dbReference type="InterPro" id="IPR050832">
    <property type="entry name" value="Bact_Acetyltransf"/>
</dbReference>
<reference evidence="4 5" key="1">
    <citation type="journal article" date="2004" name="Environ. Microbiol.">
        <title>Phylogeny-function analysis of (meta)genomic libraries: screening for expression of ribosomal RNA genes by large-insert library fluorescent in situ hybridization (LIL-FISH).</title>
        <authorList>
            <person name="Leveau J.H."/>
            <person name="Gerards S."/>
            <person name="de Boer W."/>
            <person name="van Veen J.A."/>
        </authorList>
    </citation>
    <scope>NUCLEOTIDE SEQUENCE [LARGE SCALE GENOMIC DNA]</scope>
    <source>
        <strain evidence="4 5">Ter331</strain>
    </source>
</reference>
<dbReference type="EMBL" id="CP002745">
    <property type="protein sequence ID" value="AEK63981.1"/>
    <property type="molecule type" value="Genomic_DNA"/>
</dbReference>
<dbReference type="PROSITE" id="PS51186">
    <property type="entry name" value="GNAT"/>
    <property type="match status" value="1"/>
</dbReference>
<dbReference type="Pfam" id="PF00583">
    <property type="entry name" value="Acetyltransf_1"/>
    <property type="match status" value="1"/>
</dbReference>
<reference evidence="4 5" key="2">
    <citation type="journal article" date="2006" name="J. Microbiol. Methods">
        <title>Genomic flank-sequencing of plasposon insertion sites for rapid identification of functional genes.</title>
        <authorList>
            <person name="Leveau J.H."/>
            <person name="Gerards S."/>
            <person name="Fritsche K."/>
            <person name="Zondag G."/>
            <person name="van Veen J.A."/>
        </authorList>
    </citation>
    <scope>NUCLEOTIDE SEQUENCE [LARGE SCALE GENOMIC DNA]</scope>
    <source>
        <strain evidence="4 5">Ter331</strain>
    </source>
</reference>
<gene>
    <name evidence="4" type="ordered locus">CFU_4159</name>
</gene>
<keyword evidence="2 4" id="KW-0012">Acyltransferase</keyword>
<name>G0AFH3_COLFT</name>
<dbReference type="STRING" id="1005048.CFU_4159"/>
<evidence type="ECO:0000259" key="3">
    <source>
        <dbReference type="PROSITE" id="PS51186"/>
    </source>
</evidence>
<reference evidence="4 5" key="4">
    <citation type="journal article" date="2010" name="Environ. Microbiol.">
        <title>The bacterial genus Collimonas: mycophagy, weathering and other adaptive solutions to life in oligotrophic soil environments.</title>
        <authorList>
            <person name="Leveau J.H."/>
            <person name="Uroz S."/>
            <person name="de Boer W."/>
        </authorList>
    </citation>
    <scope>NUCLEOTIDE SEQUENCE [LARGE SCALE GENOMIC DNA]</scope>
    <source>
        <strain evidence="4 5">Ter331</strain>
    </source>
</reference>
<dbReference type="EC" id="2.3.1.-" evidence="4"/>
<dbReference type="eggNOG" id="COG0456">
    <property type="taxonomic scope" value="Bacteria"/>
</dbReference>
<reference evidence="5" key="6">
    <citation type="submission" date="2011-05" db="EMBL/GenBank/DDBJ databases">
        <title>Complete sequence of Collimonas fungivorans Ter331.</title>
        <authorList>
            <person name="Leveau J.H."/>
        </authorList>
    </citation>
    <scope>NUCLEOTIDE SEQUENCE [LARGE SCALE GENOMIC DNA]</scope>
    <source>
        <strain evidence="5">Ter331</strain>
    </source>
</reference>
<dbReference type="AlphaFoldDB" id="G0AFH3"/>
<dbReference type="InterPro" id="IPR000182">
    <property type="entry name" value="GNAT_dom"/>
</dbReference>
<dbReference type="HOGENOM" id="CLU_077728_1_1_4"/>